<dbReference type="Proteomes" id="UP001217918">
    <property type="component" value="Unassembled WGS sequence"/>
</dbReference>
<name>A0AAD9I988_9PEZI</name>
<organism evidence="1 2">
    <name type="scientific">Phyllachora maydis</name>
    <dbReference type="NCBI Taxonomy" id="1825666"/>
    <lineage>
        <taxon>Eukaryota</taxon>
        <taxon>Fungi</taxon>
        <taxon>Dikarya</taxon>
        <taxon>Ascomycota</taxon>
        <taxon>Pezizomycotina</taxon>
        <taxon>Sordariomycetes</taxon>
        <taxon>Sordariomycetidae</taxon>
        <taxon>Phyllachorales</taxon>
        <taxon>Phyllachoraceae</taxon>
        <taxon>Phyllachora</taxon>
    </lineage>
</organism>
<sequence length="71" mass="7472">MSRARGSKVFVLAGVDSFQTMDEAVLRLGPSPGLGSASHAAFLQWSSSLWPPSTMSQSASRIAVPMFTAAE</sequence>
<keyword evidence="2" id="KW-1185">Reference proteome</keyword>
<proteinExistence type="predicted"/>
<dbReference type="AlphaFoldDB" id="A0AAD9I988"/>
<dbReference type="EMBL" id="JAQQPM010000006">
    <property type="protein sequence ID" value="KAK2073228.1"/>
    <property type="molecule type" value="Genomic_DNA"/>
</dbReference>
<gene>
    <name evidence="1" type="ORF">P8C59_007523</name>
</gene>
<accession>A0AAD9I988</accession>
<evidence type="ECO:0000313" key="2">
    <source>
        <dbReference type="Proteomes" id="UP001217918"/>
    </source>
</evidence>
<reference evidence="1" key="1">
    <citation type="journal article" date="2023" name="Mol. Plant Microbe Interact.">
        <title>Elucidating the Obligate Nature and Biological Capacity of an Invasive Fungal Corn Pathogen.</title>
        <authorList>
            <person name="MacCready J.S."/>
            <person name="Roggenkamp E.M."/>
            <person name="Gdanetz K."/>
            <person name="Chilvers M.I."/>
        </authorList>
    </citation>
    <scope>NUCLEOTIDE SEQUENCE</scope>
    <source>
        <strain evidence="1">PM02</strain>
    </source>
</reference>
<evidence type="ECO:0000313" key="1">
    <source>
        <dbReference type="EMBL" id="KAK2073228.1"/>
    </source>
</evidence>
<comment type="caution">
    <text evidence="1">The sequence shown here is derived from an EMBL/GenBank/DDBJ whole genome shotgun (WGS) entry which is preliminary data.</text>
</comment>
<protein>
    <submittedName>
        <fullName evidence="1">Uncharacterized protein</fullName>
    </submittedName>
</protein>